<reference evidence="1" key="1">
    <citation type="submission" date="2023-10" db="EMBL/GenBank/DDBJ databases">
        <title>Genome assembly of Pristionchus species.</title>
        <authorList>
            <person name="Yoshida K."/>
            <person name="Sommer R.J."/>
        </authorList>
    </citation>
    <scope>NUCLEOTIDE SEQUENCE</scope>
    <source>
        <strain evidence="1">RS0144</strain>
    </source>
</reference>
<dbReference type="Proteomes" id="UP001432027">
    <property type="component" value="Unassembled WGS sequence"/>
</dbReference>
<protein>
    <submittedName>
        <fullName evidence="1">Uncharacterized protein</fullName>
    </submittedName>
</protein>
<comment type="caution">
    <text evidence="1">The sequence shown here is derived from an EMBL/GenBank/DDBJ whole genome shotgun (WGS) entry which is preliminary data.</text>
</comment>
<proteinExistence type="predicted"/>
<evidence type="ECO:0000313" key="1">
    <source>
        <dbReference type="EMBL" id="GMS77849.1"/>
    </source>
</evidence>
<dbReference type="EMBL" id="BTSX01000001">
    <property type="protein sequence ID" value="GMS77849.1"/>
    <property type="molecule type" value="Genomic_DNA"/>
</dbReference>
<evidence type="ECO:0000313" key="2">
    <source>
        <dbReference type="Proteomes" id="UP001432027"/>
    </source>
</evidence>
<gene>
    <name evidence="1" type="ORF">PENTCL1PPCAC_24</name>
</gene>
<feature type="non-terminal residue" evidence="1">
    <location>
        <position position="1"/>
    </location>
</feature>
<sequence length="97" mass="10724">FFLGSTCCVLFVHRIRVYYLIADNSSTRMTDVKLTEEQLAPFKAGRAAVKANPEIVTASIAKLSPATREVATKIRDLVCSDEKDASKLAITVYQGYH</sequence>
<accession>A0AAV5S9X2</accession>
<name>A0AAV5S9X2_9BILA</name>
<dbReference type="AlphaFoldDB" id="A0AAV5S9X2"/>
<organism evidence="1 2">
    <name type="scientific">Pristionchus entomophagus</name>
    <dbReference type="NCBI Taxonomy" id="358040"/>
    <lineage>
        <taxon>Eukaryota</taxon>
        <taxon>Metazoa</taxon>
        <taxon>Ecdysozoa</taxon>
        <taxon>Nematoda</taxon>
        <taxon>Chromadorea</taxon>
        <taxon>Rhabditida</taxon>
        <taxon>Rhabditina</taxon>
        <taxon>Diplogasteromorpha</taxon>
        <taxon>Diplogasteroidea</taxon>
        <taxon>Neodiplogasteridae</taxon>
        <taxon>Pristionchus</taxon>
    </lineage>
</organism>
<keyword evidence="2" id="KW-1185">Reference proteome</keyword>